<dbReference type="OrthoDB" id="5295901at2"/>
<evidence type="ECO:0000313" key="2">
    <source>
        <dbReference type="EMBL" id="GBL46510.1"/>
    </source>
</evidence>
<dbReference type="AlphaFoldDB" id="A0A401JFV8"/>
<dbReference type="Gene3D" id="3.40.1260.10">
    <property type="entry name" value="DsrEFH-like"/>
    <property type="match status" value="1"/>
</dbReference>
<dbReference type="Proteomes" id="UP000286806">
    <property type="component" value="Unassembled WGS sequence"/>
</dbReference>
<dbReference type="RefSeq" id="WP_124705293.1">
    <property type="nucleotide sequence ID" value="NZ_BGOW01000020.1"/>
</dbReference>
<keyword evidence="3" id="KW-1185">Reference proteome</keyword>
<proteinExistence type="predicted"/>
<dbReference type="SUPFAM" id="SSF75169">
    <property type="entry name" value="DsrEFH-like"/>
    <property type="match status" value="1"/>
</dbReference>
<dbReference type="InterPro" id="IPR027396">
    <property type="entry name" value="DsrEFH-like"/>
</dbReference>
<evidence type="ECO:0000256" key="1">
    <source>
        <dbReference type="SAM" id="SignalP"/>
    </source>
</evidence>
<organism evidence="2 3">
    <name type="scientific">Sulfuriferula multivorans</name>
    <dbReference type="NCBI Taxonomy" id="1559896"/>
    <lineage>
        <taxon>Bacteria</taxon>
        <taxon>Pseudomonadati</taxon>
        <taxon>Pseudomonadota</taxon>
        <taxon>Betaproteobacteria</taxon>
        <taxon>Nitrosomonadales</taxon>
        <taxon>Sulfuricellaceae</taxon>
        <taxon>Sulfuriferula</taxon>
    </lineage>
</organism>
<comment type="caution">
    <text evidence="2">The sequence shown here is derived from an EMBL/GenBank/DDBJ whole genome shotgun (WGS) entry which is preliminary data.</text>
</comment>
<gene>
    <name evidence="2" type="ORF">SFMTTN_2324</name>
</gene>
<feature type="signal peptide" evidence="1">
    <location>
        <begin position="1"/>
        <end position="20"/>
    </location>
</feature>
<dbReference type="EMBL" id="BGOW01000020">
    <property type="protein sequence ID" value="GBL46510.1"/>
    <property type="molecule type" value="Genomic_DNA"/>
</dbReference>
<accession>A0A401JFV8</accession>
<dbReference type="PANTHER" id="PTHR37691">
    <property type="entry name" value="BLR3518 PROTEIN"/>
    <property type="match status" value="1"/>
</dbReference>
<name>A0A401JFV8_9PROT</name>
<dbReference type="PANTHER" id="PTHR37691:SF1">
    <property type="entry name" value="BLR3518 PROTEIN"/>
    <property type="match status" value="1"/>
</dbReference>
<evidence type="ECO:0000313" key="3">
    <source>
        <dbReference type="Proteomes" id="UP000286806"/>
    </source>
</evidence>
<sequence>MKKVIFALLLFFGLSNALFAHDGPVSEGVVVQANGNDAADFKRALILASNMHEVLTKAKFEIVVYGPSVKLLTAFSNEVPLIQKVQSEGIKVIACGRSLKSEHLKDSDLAPNITVVPFGAVHIVNRQKQGWQYIKP</sequence>
<reference evidence="2 3" key="1">
    <citation type="journal article" date="2019" name="Front. Microbiol.">
        <title>Genomes of Neutrophilic Sulfur-Oxidizing Chemolithoautotrophs Representing 9 Proteobacterial Species From 8 Genera.</title>
        <authorList>
            <person name="Watanabe T."/>
            <person name="Kojima H."/>
            <person name="Umezawa K."/>
            <person name="Hori C."/>
            <person name="Takasuka T.E."/>
            <person name="Kato Y."/>
            <person name="Fukui M."/>
        </authorList>
    </citation>
    <scope>NUCLEOTIDE SEQUENCE [LARGE SCALE GENOMIC DNA]</scope>
    <source>
        <strain evidence="2 3">TTN</strain>
    </source>
</reference>
<protein>
    <submittedName>
        <fullName evidence="2">Uncharacterized protein</fullName>
    </submittedName>
</protein>
<dbReference type="Pfam" id="PF02635">
    <property type="entry name" value="DsrE"/>
    <property type="match status" value="1"/>
</dbReference>
<feature type="chain" id="PRO_5019412635" evidence="1">
    <location>
        <begin position="21"/>
        <end position="136"/>
    </location>
</feature>
<dbReference type="InterPro" id="IPR003787">
    <property type="entry name" value="Sulphur_relay_DsrE/F-like"/>
</dbReference>
<keyword evidence="1" id="KW-0732">Signal</keyword>